<gene>
    <name evidence="1" type="ORF">HDE68_001385</name>
</gene>
<dbReference type="Proteomes" id="UP000537204">
    <property type="component" value="Unassembled WGS sequence"/>
</dbReference>
<proteinExistence type="predicted"/>
<dbReference type="EMBL" id="JACHCE010000002">
    <property type="protein sequence ID" value="MBB5635497.1"/>
    <property type="molecule type" value="Genomic_DNA"/>
</dbReference>
<name>A0A7W9DXU3_9SPHI</name>
<comment type="caution">
    <text evidence="1">The sequence shown here is derived from an EMBL/GenBank/DDBJ whole genome shotgun (WGS) entry which is preliminary data.</text>
</comment>
<reference evidence="1 2" key="1">
    <citation type="submission" date="2020-08" db="EMBL/GenBank/DDBJ databases">
        <title>Genomic Encyclopedia of Type Strains, Phase IV (KMG-V): Genome sequencing to study the core and pangenomes of soil and plant-associated prokaryotes.</title>
        <authorList>
            <person name="Whitman W."/>
        </authorList>
    </citation>
    <scope>NUCLEOTIDE SEQUENCE [LARGE SCALE GENOMIC DNA]</scope>
    <source>
        <strain evidence="1 2">S3M1</strain>
    </source>
</reference>
<sequence length="29" mass="3480">MSSKNFINYEVIKLNNTKILVKMVYNIDF</sequence>
<evidence type="ECO:0000313" key="2">
    <source>
        <dbReference type="Proteomes" id="UP000537204"/>
    </source>
</evidence>
<dbReference type="AlphaFoldDB" id="A0A7W9DXU3"/>
<accession>A0A7W9DXU3</accession>
<protein>
    <submittedName>
        <fullName evidence="1">Uncharacterized protein</fullName>
    </submittedName>
</protein>
<evidence type="ECO:0000313" key="1">
    <source>
        <dbReference type="EMBL" id="MBB5635497.1"/>
    </source>
</evidence>
<organism evidence="1 2">
    <name type="scientific">Pedobacter cryoconitis</name>
    <dbReference type="NCBI Taxonomy" id="188932"/>
    <lineage>
        <taxon>Bacteria</taxon>
        <taxon>Pseudomonadati</taxon>
        <taxon>Bacteroidota</taxon>
        <taxon>Sphingobacteriia</taxon>
        <taxon>Sphingobacteriales</taxon>
        <taxon>Sphingobacteriaceae</taxon>
        <taxon>Pedobacter</taxon>
    </lineage>
</organism>